<evidence type="ECO:0000259" key="1">
    <source>
        <dbReference type="Pfam" id="PF12323"/>
    </source>
</evidence>
<dbReference type="InterPro" id="IPR021027">
    <property type="entry name" value="Transposase_put_HTH"/>
</dbReference>
<proteinExistence type="predicted"/>
<evidence type="ECO:0000313" key="2">
    <source>
        <dbReference type="EMBL" id="KWX01372.1"/>
    </source>
</evidence>
<dbReference type="Proteomes" id="UP000070188">
    <property type="component" value="Unassembled WGS sequence"/>
</dbReference>
<dbReference type="STRING" id="1469144.LI90_2400"/>
<accession>A0A132MVH3</accession>
<reference evidence="3" key="1">
    <citation type="submission" date="2015-04" db="EMBL/GenBank/DDBJ databases">
        <title>Physiological reanalysis, assessment of diazotrophy, and genome sequences of multiple isolates of Streptomyces thermoautotrophicus.</title>
        <authorList>
            <person name="MacKellar D.C."/>
            <person name="Lieber L."/>
            <person name="Norman J."/>
            <person name="Bolger A."/>
            <person name="Tobin C."/>
            <person name="Murray J.W."/>
            <person name="Chang R."/>
            <person name="Ford T."/>
            <person name="Nguyen P.Q."/>
            <person name="Woodward J."/>
            <person name="Permingeat H."/>
            <person name="Joshi N.S."/>
            <person name="Silver P.A."/>
            <person name="Usadel B."/>
            <person name="Rutherford A.W."/>
            <person name="Friesen M."/>
            <person name="Prell J."/>
        </authorList>
    </citation>
    <scope>NUCLEOTIDE SEQUENCE [LARGE SCALE GENOMIC DNA]</scope>
    <source>
        <strain evidence="3">H1</strain>
    </source>
</reference>
<sequence>MRVPRRAFRYRFHPTPQQAGLLNRTFGCVRYVYRRSPWRPTSRGTPLLRRDRALTAFKADLEHAWLQEVSSVPLQQALRHGAFVAFWDKHAKYSRFKAKKRGKASATFTRSVFRRQFGARPLRPRRRRPGQVTGS</sequence>
<dbReference type="AlphaFoldDB" id="A0A132MVH3"/>
<comment type="caution">
    <text evidence="2">The sequence shown here is derived from an EMBL/GenBank/DDBJ whole genome shotgun (WGS) entry which is preliminary data.</text>
</comment>
<dbReference type="EMBL" id="LAXD01000001">
    <property type="protein sequence ID" value="KWX01372.1"/>
    <property type="molecule type" value="Genomic_DNA"/>
</dbReference>
<gene>
    <name evidence="2" type="ORF">LI90_2400</name>
</gene>
<dbReference type="Pfam" id="PF12323">
    <property type="entry name" value="HTH_OrfB_IS605"/>
    <property type="match status" value="1"/>
</dbReference>
<evidence type="ECO:0000313" key="3">
    <source>
        <dbReference type="Proteomes" id="UP000070188"/>
    </source>
</evidence>
<feature type="domain" description="Transposase putative helix-turn-helix" evidence="1">
    <location>
        <begin position="5"/>
        <end position="33"/>
    </location>
</feature>
<organism evidence="2 3">
    <name type="scientific">Carbonactinospora thermoautotrophica</name>
    <dbReference type="NCBI Taxonomy" id="1469144"/>
    <lineage>
        <taxon>Bacteria</taxon>
        <taxon>Bacillati</taxon>
        <taxon>Actinomycetota</taxon>
        <taxon>Actinomycetes</taxon>
        <taxon>Kitasatosporales</taxon>
        <taxon>Carbonactinosporaceae</taxon>
        <taxon>Carbonactinospora</taxon>
    </lineage>
</organism>
<name>A0A132MVH3_9ACTN</name>
<keyword evidence="3" id="KW-1185">Reference proteome</keyword>
<protein>
    <submittedName>
        <fullName evidence="2">Transposase</fullName>
    </submittedName>
</protein>